<feature type="transmembrane region" description="Helical" evidence="1">
    <location>
        <begin position="5"/>
        <end position="25"/>
    </location>
</feature>
<evidence type="ECO:0000256" key="1">
    <source>
        <dbReference type="SAM" id="Phobius"/>
    </source>
</evidence>
<sequence length="71" mass="7861">MVKQLIIATAITILKGIVLLVLTLGKFFSTLFILLSMVGGSIQASFSILSFIDLSKLFIYHHSPTDFLILF</sequence>
<evidence type="ECO:0000313" key="2">
    <source>
        <dbReference type="EMBL" id="MPN02288.1"/>
    </source>
</evidence>
<dbReference type="EMBL" id="VSSQ01048239">
    <property type="protein sequence ID" value="MPN02288.1"/>
    <property type="molecule type" value="Genomic_DNA"/>
</dbReference>
<name>A0A645EJV0_9ZZZZ</name>
<proteinExistence type="predicted"/>
<dbReference type="AlphaFoldDB" id="A0A645EJV0"/>
<keyword evidence="1" id="KW-0472">Membrane</keyword>
<keyword evidence="1" id="KW-0812">Transmembrane</keyword>
<accession>A0A645EJV0</accession>
<gene>
    <name evidence="2" type="ORF">SDC9_149502</name>
</gene>
<organism evidence="2">
    <name type="scientific">bioreactor metagenome</name>
    <dbReference type="NCBI Taxonomy" id="1076179"/>
    <lineage>
        <taxon>unclassified sequences</taxon>
        <taxon>metagenomes</taxon>
        <taxon>ecological metagenomes</taxon>
    </lineage>
</organism>
<reference evidence="2" key="1">
    <citation type="submission" date="2019-08" db="EMBL/GenBank/DDBJ databases">
        <authorList>
            <person name="Kucharzyk K."/>
            <person name="Murdoch R.W."/>
            <person name="Higgins S."/>
            <person name="Loffler F."/>
        </authorList>
    </citation>
    <scope>NUCLEOTIDE SEQUENCE</scope>
</reference>
<protein>
    <submittedName>
        <fullName evidence="2">Uncharacterized protein</fullName>
    </submittedName>
</protein>
<comment type="caution">
    <text evidence="2">The sequence shown here is derived from an EMBL/GenBank/DDBJ whole genome shotgun (WGS) entry which is preliminary data.</text>
</comment>
<feature type="transmembrane region" description="Helical" evidence="1">
    <location>
        <begin position="31"/>
        <end position="52"/>
    </location>
</feature>
<keyword evidence="1" id="KW-1133">Transmembrane helix</keyword>